<protein>
    <submittedName>
        <fullName evidence="1">Uncharacterized protein</fullName>
    </submittedName>
</protein>
<reference evidence="1 2" key="1">
    <citation type="journal article" date="2019" name="Sci. Rep.">
        <title>Orb-weaving spider Araneus ventricosus genome elucidates the spidroin gene catalogue.</title>
        <authorList>
            <person name="Kono N."/>
            <person name="Nakamura H."/>
            <person name="Ohtoshi R."/>
            <person name="Moran D.A.P."/>
            <person name="Shinohara A."/>
            <person name="Yoshida Y."/>
            <person name="Fujiwara M."/>
            <person name="Mori M."/>
            <person name="Tomita M."/>
            <person name="Arakawa K."/>
        </authorList>
    </citation>
    <scope>NUCLEOTIDE SEQUENCE [LARGE SCALE GENOMIC DNA]</scope>
</reference>
<accession>A0A4Y2P4R1</accession>
<name>A0A4Y2P4R1_ARAVE</name>
<comment type="caution">
    <text evidence="1">The sequence shown here is derived from an EMBL/GenBank/DDBJ whole genome shotgun (WGS) entry which is preliminary data.</text>
</comment>
<dbReference type="EMBL" id="BGPR01130607">
    <property type="protein sequence ID" value="GBN44996.1"/>
    <property type="molecule type" value="Genomic_DNA"/>
</dbReference>
<gene>
    <name evidence="1" type="ORF">AVEN_258074_1</name>
</gene>
<evidence type="ECO:0000313" key="2">
    <source>
        <dbReference type="Proteomes" id="UP000499080"/>
    </source>
</evidence>
<keyword evidence="2" id="KW-1185">Reference proteome</keyword>
<evidence type="ECO:0000313" key="1">
    <source>
        <dbReference type="EMBL" id="GBN44996.1"/>
    </source>
</evidence>
<dbReference type="Proteomes" id="UP000499080">
    <property type="component" value="Unassembled WGS sequence"/>
</dbReference>
<sequence length="81" mass="9177">MRRKRTGILSDGVILLHYSTYTANKTQELLRMFKWEVWSHSLTANLGSKHLSGTKFPSESDVRTAAENLLNGQDVISAKRD</sequence>
<proteinExistence type="predicted"/>
<organism evidence="1 2">
    <name type="scientific">Araneus ventricosus</name>
    <name type="common">Orbweaver spider</name>
    <name type="synonym">Epeira ventricosa</name>
    <dbReference type="NCBI Taxonomy" id="182803"/>
    <lineage>
        <taxon>Eukaryota</taxon>
        <taxon>Metazoa</taxon>
        <taxon>Ecdysozoa</taxon>
        <taxon>Arthropoda</taxon>
        <taxon>Chelicerata</taxon>
        <taxon>Arachnida</taxon>
        <taxon>Araneae</taxon>
        <taxon>Araneomorphae</taxon>
        <taxon>Entelegynae</taxon>
        <taxon>Araneoidea</taxon>
        <taxon>Araneidae</taxon>
        <taxon>Araneus</taxon>
    </lineage>
</organism>
<dbReference type="AlphaFoldDB" id="A0A4Y2P4R1"/>